<feature type="domain" description="DNA mismatch repair proteins mutS family" evidence="6">
    <location>
        <begin position="133"/>
        <end position="262"/>
    </location>
</feature>
<proteinExistence type="inferred from homology"/>
<protein>
    <recommendedName>
        <fullName evidence="6">DNA mismatch repair proteins mutS family domain-containing protein</fullName>
    </recommendedName>
</protein>
<comment type="similarity">
    <text evidence="1">Belongs to the DNA mismatch repair MutS family.</text>
</comment>
<evidence type="ECO:0000256" key="4">
    <source>
        <dbReference type="ARBA" id="ARBA00023125"/>
    </source>
</evidence>
<dbReference type="PANTHER" id="PTHR11361:SF148">
    <property type="entry name" value="DNA MISMATCH REPAIR PROTEIN MSH6"/>
    <property type="match status" value="1"/>
</dbReference>
<feature type="compositionally biased region" description="Polar residues" evidence="5">
    <location>
        <begin position="127"/>
        <end position="136"/>
    </location>
</feature>
<dbReference type="InterPro" id="IPR045076">
    <property type="entry name" value="MutS"/>
</dbReference>
<keyword evidence="3" id="KW-0067">ATP-binding</keyword>
<evidence type="ECO:0000256" key="5">
    <source>
        <dbReference type="SAM" id="MobiDB-lite"/>
    </source>
</evidence>
<name>A0A8H7TYB3_9APHY</name>
<dbReference type="GO" id="GO:0005524">
    <property type="term" value="F:ATP binding"/>
    <property type="evidence" value="ECO:0007669"/>
    <property type="project" value="UniProtKB-KW"/>
</dbReference>
<dbReference type="GO" id="GO:0032301">
    <property type="term" value="C:MutSalpha complex"/>
    <property type="evidence" value="ECO:0007669"/>
    <property type="project" value="TreeGrafter"/>
</dbReference>
<comment type="caution">
    <text evidence="7">The sequence shown here is derived from an EMBL/GenBank/DDBJ whole genome shotgun (WGS) entry which is preliminary data.</text>
</comment>
<dbReference type="EMBL" id="JADOXO010000353">
    <property type="protein sequence ID" value="KAF9805995.1"/>
    <property type="molecule type" value="Genomic_DNA"/>
</dbReference>
<accession>A0A8H7TYB3</accession>
<dbReference type="PANTHER" id="PTHR11361">
    <property type="entry name" value="DNA MISMATCH REPAIR PROTEIN MUTS FAMILY MEMBER"/>
    <property type="match status" value="1"/>
</dbReference>
<feature type="region of interest" description="Disordered" evidence="5">
    <location>
        <begin position="1"/>
        <end position="136"/>
    </location>
</feature>
<dbReference type="InterPro" id="IPR027417">
    <property type="entry name" value="P-loop_NTPase"/>
</dbReference>
<evidence type="ECO:0000256" key="3">
    <source>
        <dbReference type="ARBA" id="ARBA00022840"/>
    </source>
</evidence>
<dbReference type="GO" id="GO:0006298">
    <property type="term" value="P:mismatch repair"/>
    <property type="evidence" value="ECO:0007669"/>
    <property type="project" value="InterPro"/>
</dbReference>
<dbReference type="GO" id="GO:0030983">
    <property type="term" value="F:mismatched DNA binding"/>
    <property type="evidence" value="ECO:0007669"/>
    <property type="project" value="InterPro"/>
</dbReference>
<reference evidence="7" key="1">
    <citation type="submission" date="2020-11" db="EMBL/GenBank/DDBJ databases">
        <authorList>
            <person name="Koelle M."/>
            <person name="Horta M.A.C."/>
            <person name="Nowrousian M."/>
            <person name="Ohm R.A."/>
            <person name="Benz P."/>
            <person name="Pilgard A."/>
        </authorList>
    </citation>
    <scope>NUCLEOTIDE SEQUENCE</scope>
    <source>
        <strain evidence="7">FPRL280</strain>
    </source>
</reference>
<dbReference type="AlphaFoldDB" id="A0A8H7TYB3"/>
<dbReference type="Gene3D" id="3.40.50.300">
    <property type="entry name" value="P-loop containing nucleotide triphosphate hydrolases"/>
    <property type="match status" value="1"/>
</dbReference>
<evidence type="ECO:0000259" key="6">
    <source>
        <dbReference type="SMART" id="SM00534"/>
    </source>
</evidence>
<evidence type="ECO:0000256" key="1">
    <source>
        <dbReference type="ARBA" id="ARBA00006271"/>
    </source>
</evidence>
<dbReference type="InterPro" id="IPR000432">
    <property type="entry name" value="DNA_mismatch_repair_MutS_C"/>
</dbReference>
<keyword evidence="4" id="KW-0238">DNA-binding</keyword>
<evidence type="ECO:0000313" key="7">
    <source>
        <dbReference type="EMBL" id="KAF9805995.1"/>
    </source>
</evidence>
<dbReference type="Proteomes" id="UP000639403">
    <property type="component" value="Unassembled WGS sequence"/>
</dbReference>
<dbReference type="SMART" id="SM00534">
    <property type="entry name" value="MUTSac"/>
    <property type="match status" value="1"/>
</dbReference>
<dbReference type="GO" id="GO:0140664">
    <property type="term" value="F:ATP-dependent DNA damage sensor activity"/>
    <property type="evidence" value="ECO:0007669"/>
    <property type="project" value="InterPro"/>
</dbReference>
<organism evidence="7 8">
    <name type="scientific">Rhodonia placenta</name>
    <dbReference type="NCBI Taxonomy" id="104341"/>
    <lineage>
        <taxon>Eukaryota</taxon>
        <taxon>Fungi</taxon>
        <taxon>Dikarya</taxon>
        <taxon>Basidiomycota</taxon>
        <taxon>Agaricomycotina</taxon>
        <taxon>Agaricomycetes</taxon>
        <taxon>Polyporales</taxon>
        <taxon>Adustoporiaceae</taxon>
        <taxon>Rhodonia</taxon>
    </lineage>
</organism>
<gene>
    <name evidence="7" type="ORF">IEO21_08858</name>
</gene>
<evidence type="ECO:0000256" key="2">
    <source>
        <dbReference type="ARBA" id="ARBA00022741"/>
    </source>
</evidence>
<keyword evidence="2" id="KW-0547">Nucleotide-binding</keyword>
<sequence length="333" mass="36815">MLSDEDDGASVRSTAKPPALRKKRKIVLDESDEEGGQIDAVAYKEGLSARKRSPGRTAKGPQKKPRVSPMLSGEITDPNNDNVDEDEDESSHRSRSRASSLSEAESDVPERPKATKKTAKHPYLTKDQASGGSNTFLTAAERRVQDKKAEKKSSEDPFYFLQDVRDKDGAWKEFTPFEKQLATHTLALSFFATHYGSLTDDFAYHPNIRNMHMETMVDDEKRELVFLYKLIGGAASSSFGTHVASLAGVPSDIVERADIVSNDFARNFKEKTAKKKDKVSGRLPLVAQADFAYLYGLATGKDELPENKARRKAILSTIKGAVRNYLIAEPSAL</sequence>
<reference evidence="7" key="2">
    <citation type="journal article" name="Front. Microbiol.">
        <title>Degradative Capacity of Two Strains of Rhodonia placenta: From Phenotype to Genotype.</title>
        <authorList>
            <person name="Kolle M."/>
            <person name="Horta M.A.C."/>
            <person name="Nowrousian M."/>
            <person name="Ohm R.A."/>
            <person name="Benz J.P."/>
            <person name="Pilgard A."/>
        </authorList>
    </citation>
    <scope>NUCLEOTIDE SEQUENCE</scope>
    <source>
        <strain evidence="7">FPRL280</strain>
    </source>
</reference>
<dbReference type="SUPFAM" id="SSF52540">
    <property type="entry name" value="P-loop containing nucleoside triphosphate hydrolases"/>
    <property type="match status" value="1"/>
</dbReference>
<dbReference type="Pfam" id="PF00488">
    <property type="entry name" value="MutS_V"/>
    <property type="match status" value="1"/>
</dbReference>
<evidence type="ECO:0000313" key="8">
    <source>
        <dbReference type="Proteomes" id="UP000639403"/>
    </source>
</evidence>